<dbReference type="AlphaFoldDB" id="A0A8H6MY90"/>
<dbReference type="EMBL" id="WIGO01000427">
    <property type="protein sequence ID" value="KAF6812658.1"/>
    <property type="molecule type" value="Genomic_DNA"/>
</dbReference>
<dbReference type="Proteomes" id="UP000654918">
    <property type="component" value="Unassembled WGS sequence"/>
</dbReference>
<name>A0A8H6MY90_9PEZI</name>
<comment type="caution">
    <text evidence="2">The sequence shown here is derived from an EMBL/GenBank/DDBJ whole genome shotgun (WGS) entry which is preliminary data.</text>
</comment>
<reference evidence="2" key="1">
    <citation type="journal article" date="2020" name="Phytopathology">
        <title>Genome Sequence Resources of Colletotrichum truncatum, C. plurivorum, C. musicola, and C. sojae: Four Species Pathogenic to Soybean (Glycine max).</title>
        <authorList>
            <person name="Rogerio F."/>
            <person name="Boufleur T.R."/>
            <person name="Ciampi-Guillardi M."/>
            <person name="Sukno S.A."/>
            <person name="Thon M.R."/>
            <person name="Massola Junior N.S."/>
            <person name="Baroncelli R."/>
        </authorList>
    </citation>
    <scope>NUCLEOTIDE SEQUENCE</scope>
    <source>
        <strain evidence="2">LFN00145</strain>
    </source>
</reference>
<feature type="region of interest" description="Disordered" evidence="1">
    <location>
        <begin position="154"/>
        <end position="183"/>
    </location>
</feature>
<proteinExistence type="predicted"/>
<evidence type="ECO:0000313" key="3">
    <source>
        <dbReference type="Proteomes" id="UP000654918"/>
    </source>
</evidence>
<sequence>MTTKTQRANDRPDEATISRWQNALKFTHGREEAAARIVHWRREYRHYRKVTEAEWDAARATYAHEEEGFDLETFEYLVVVEPPLTMEAAERTMAGREGIKTSHTFFDRSTSPPTVNIAKVLEIDQAAGREILYHLDAVDPYFQPTFLPLEALQPGYRGPRPRRRSLSTKRAQTQEREAEAARGSWETAIAHAAERGVETPHAEWLEEFMTAGAGR</sequence>
<organism evidence="2 3">
    <name type="scientific">Colletotrichum plurivorum</name>
    <dbReference type="NCBI Taxonomy" id="2175906"/>
    <lineage>
        <taxon>Eukaryota</taxon>
        <taxon>Fungi</taxon>
        <taxon>Dikarya</taxon>
        <taxon>Ascomycota</taxon>
        <taxon>Pezizomycotina</taxon>
        <taxon>Sordariomycetes</taxon>
        <taxon>Hypocreomycetidae</taxon>
        <taxon>Glomerellales</taxon>
        <taxon>Glomerellaceae</taxon>
        <taxon>Colletotrichum</taxon>
        <taxon>Colletotrichum orchidearum species complex</taxon>
    </lineage>
</organism>
<evidence type="ECO:0000256" key="1">
    <source>
        <dbReference type="SAM" id="MobiDB-lite"/>
    </source>
</evidence>
<keyword evidence="3" id="KW-1185">Reference proteome</keyword>
<protein>
    <submittedName>
        <fullName evidence="2">Uncharacterized protein</fullName>
    </submittedName>
</protein>
<evidence type="ECO:0000313" key="2">
    <source>
        <dbReference type="EMBL" id="KAF6812658.1"/>
    </source>
</evidence>
<gene>
    <name evidence="2" type="ORF">CPLU01_14849</name>
</gene>
<accession>A0A8H6MY90</accession>